<dbReference type="Gene3D" id="1.10.533.10">
    <property type="entry name" value="Death Domain, Fas"/>
    <property type="match status" value="2"/>
</dbReference>
<dbReference type="InterPro" id="IPR011029">
    <property type="entry name" value="DEATH-like_dom_sf"/>
</dbReference>
<evidence type="ECO:0000259" key="2">
    <source>
        <dbReference type="PROSITE" id="PS50017"/>
    </source>
</evidence>
<feature type="domain" description="Death" evidence="2">
    <location>
        <begin position="105"/>
        <end position="189"/>
    </location>
</feature>
<proteinExistence type="predicted"/>
<dbReference type="EnsemblMetazoa" id="XM_038203896.1">
    <property type="protein sequence ID" value="XP_038059824.1"/>
    <property type="gene ID" value="LOC119730846"/>
</dbReference>
<dbReference type="CDD" id="cd01670">
    <property type="entry name" value="Death"/>
    <property type="match status" value="1"/>
</dbReference>
<dbReference type="OrthoDB" id="676979at2759"/>
<dbReference type="GeneID" id="119730846"/>
<dbReference type="OMA" id="WNNGRRD"/>
<dbReference type="AlphaFoldDB" id="A0A914A8T8"/>
<dbReference type="PANTHER" id="PTHR15077">
    <property type="entry name" value="FAS-ASSOCIATING DEATH DOMAIN-CONTAINING PROTEIN FADD"/>
    <property type="match status" value="1"/>
</dbReference>
<evidence type="ECO:0000313" key="4">
    <source>
        <dbReference type="Proteomes" id="UP000887568"/>
    </source>
</evidence>
<dbReference type="InterPro" id="IPR016729">
    <property type="entry name" value="FADD"/>
</dbReference>
<accession>A0A914A8T8</accession>
<feature type="compositionally biased region" description="Basic and acidic residues" evidence="1">
    <location>
        <begin position="60"/>
        <end position="70"/>
    </location>
</feature>
<sequence>MAQSFVAVIAVKDESGDIKYSNLKVLPEVQRGTVSKISNKKSNANGVAQGRDSDYSDGPGDTKHILKGDSETSNTGKSMAQRCDSADYSDGAGDTQYLNLKDFSGDRLFRLLAERLGAHWEPIATFLGISSDNITALKKEYSDPDEQIFQMLTAWQKNLADTGNMVQLLVNALEQGGRKDLAKELQNGLWKIPKEPVVPTTSSGKPHGTPTIEEKRLRKFSEKLSGDMERLATELGVASERVDKIKDKNRKVAEQTFQMFRYWQCNTPGVNHLDELVTALKAVGRRDVAREIENGTL</sequence>
<organism evidence="3 4">
    <name type="scientific">Patiria miniata</name>
    <name type="common">Bat star</name>
    <name type="synonym">Asterina miniata</name>
    <dbReference type="NCBI Taxonomy" id="46514"/>
    <lineage>
        <taxon>Eukaryota</taxon>
        <taxon>Metazoa</taxon>
        <taxon>Echinodermata</taxon>
        <taxon>Eleutherozoa</taxon>
        <taxon>Asterozoa</taxon>
        <taxon>Asteroidea</taxon>
        <taxon>Valvatacea</taxon>
        <taxon>Valvatida</taxon>
        <taxon>Asterinidae</taxon>
        <taxon>Patiria</taxon>
    </lineage>
</organism>
<evidence type="ECO:0000313" key="3">
    <source>
        <dbReference type="EnsemblMetazoa" id="XP_038059824.1"/>
    </source>
</evidence>
<dbReference type="Pfam" id="PF00531">
    <property type="entry name" value="Death"/>
    <property type="match status" value="2"/>
</dbReference>
<dbReference type="GO" id="GO:0007165">
    <property type="term" value="P:signal transduction"/>
    <property type="evidence" value="ECO:0007669"/>
    <property type="project" value="InterPro"/>
</dbReference>
<feature type="compositionally biased region" description="Polar residues" evidence="1">
    <location>
        <begin position="36"/>
        <end position="46"/>
    </location>
</feature>
<dbReference type="InterPro" id="IPR000488">
    <property type="entry name" value="Death_dom"/>
</dbReference>
<feature type="region of interest" description="Disordered" evidence="1">
    <location>
        <begin position="36"/>
        <end position="87"/>
    </location>
</feature>
<feature type="domain" description="Death" evidence="2">
    <location>
        <begin position="213"/>
        <end position="296"/>
    </location>
</feature>
<dbReference type="Proteomes" id="UP000887568">
    <property type="component" value="Unplaced"/>
</dbReference>
<dbReference type="EnsemblMetazoa" id="XM_038203897.1">
    <property type="protein sequence ID" value="XP_038059825.1"/>
    <property type="gene ID" value="LOC119730846"/>
</dbReference>
<dbReference type="PROSITE" id="PS50017">
    <property type="entry name" value="DEATH_DOMAIN"/>
    <property type="match status" value="2"/>
</dbReference>
<dbReference type="RefSeq" id="XP_038059824.1">
    <property type="nucleotide sequence ID" value="XM_038203896.1"/>
</dbReference>
<keyword evidence="4" id="KW-1185">Reference proteome</keyword>
<dbReference type="SUPFAM" id="SSF47986">
    <property type="entry name" value="DEATH domain"/>
    <property type="match status" value="2"/>
</dbReference>
<reference evidence="3" key="1">
    <citation type="submission" date="2022-11" db="UniProtKB">
        <authorList>
            <consortium name="EnsemblMetazoa"/>
        </authorList>
    </citation>
    <scope>IDENTIFICATION</scope>
</reference>
<protein>
    <recommendedName>
        <fullName evidence="2">Death domain-containing protein</fullName>
    </recommendedName>
</protein>
<dbReference type="SMART" id="SM00005">
    <property type="entry name" value="DEATH"/>
    <property type="match status" value="2"/>
</dbReference>
<dbReference type="RefSeq" id="XP_038059825.1">
    <property type="nucleotide sequence ID" value="XM_038203897.1"/>
</dbReference>
<name>A0A914A8T8_PATMI</name>
<evidence type="ECO:0000256" key="1">
    <source>
        <dbReference type="SAM" id="MobiDB-lite"/>
    </source>
</evidence>